<dbReference type="AlphaFoldDB" id="A0A670IA36"/>
<proteinExistence type="inferred from homology"/>
<reference evidence="8" key="3">
    <citation type="submission" date="2025-09" db="UniProtKB">
        <authorList>
            <consortium name="Ensembl"/>
        </authorList>
    </citation>
    <scope>IDENTIFICATION</scope>
</reference>
<evidence type="ECO:0000256" key="1">
    <source>
        <dbReference type="ARBA" id="ARBA00009228"/>
    </source>
</evidence>
<name>A0A670IA36_PODMU</name>
<accession>A0A670IA36</accession>
<organism evidence="8 9">
    <name type="scientific">Podarcis muralis</name>
    <name type="common">Wall lizard</name>
    <name type="synonym">Lacerta muralis</name>
    <dbReference type="NCBI Taxonomy" id="64176"/>
    <lineage>
        <taxon>Eukaryota</taxon>
        <taxon>Metazoa</taxon>
        <taxon>Chordata</taxon>
        <taxon>Craniata</taxon>
        <taxon>Vertebrata</taxon>
        <taxon>Euteleostomi</taxon>
        <taxon>Lepidosauria</taxon>
        <taxon>Squamata</taxon>
        <taxon>Bifurcata</taxon>
        <taxon>Unidentata</taxon>
        <taxon>Episquamata</taxon>
        <taxon>Laterata</taxon>
        <taxon>Lacertibaenia</taxon>
        <taxon>Lacertidae</taxon>
        <taxon>Podarcis</taxon>
    </lineage>
</organism>
<dbReference type="GO" id="GO:0005576">
    <property type="term" value="C:extracellular region"/>
    <property type="evidence" value="ECO:0007669"/>
    <property type="project" value="UniProtKB-ARBA"/>
</dbReference>
<dbReference type="PROSITE" id="PS50240">
    <property type="entry name" value="TRYPSIN_DOM"/>
    <property type="match status" value="1"/>
</dbReference>
<dbReference type="Proteomes" id="UP000472272">
    <property type="component" value="Chromosome 2"/>
</dbReference>
<dbReference type="InterPro" id="IPR001314">
    <property type="entry name" value="Peptidase_S1A"/>
</dbReference>
<dbReference type="InterPro" id="IPR009003">
    <property type="entry name" value="Peptidase_S1_PA"/>
</dbReference>
<dbReference type="Ensembl" id="ENSPMRT00000009152.1">
    <property type="protein sequence ID" value="ENSPMRP00000008561.1"/>
    <property type="gene ID" value="ENSPMRG00000005787.1"/>
</dbReference>
<dbReference type="Gene3D" id="2.40.10.10">
    <property type="entry name" value="Trypsin-like serine proteases"/>
    <property type="match status" value="2"/>
</dbReference>
<dbReference type="GO" id="GO:0004252">
    <property type="term" value="F:serine-type endopeptidase activity"/>
    <property type="evidence" value="ECO:0007669"/>
    <property type="project" value="InterPro"/>
</dbReference>
<keyword evidence="6" id="KW-0812">Transmembrane</keyword>
<evidence type="ECO:0000256" key="3">
    <source>
        <dbReference type="ARBA" id="ARBA00022801"/>
    </source>
</evidence>
<keyword evidence="5" id="KW-1015">Disulfide bond</keyword>
<keyword evidence="9" id="KW-1185">Reference proteome</keyword>
<evidence type="ECO:0000256" key="5">
    <source>
        <dbReference type="ARBA" id="ARBA00023157"/>
    </source>
</evidence>
<evidence type="ECO:0000256" key="2">
    <source>
        <dbReference type="ARBA" id="ARBA00022670"/>
    </source>
</evidence>
<dbReference type="InterPro" id="IPR043504">
    <property type="entry name" value="Peptidase_S1_PA_chymotrypsin"/>
</dbReference>
<keyword evidence="2" id="KW-0645">Protease</keyword>
<feature type="transmembrane region" description="Helical" evidence="6">
    <location>
        <begin position="89"/>
        <end position="108"/>
    </location>
</feature>
<keyword evidence="6" id="KW-0472">Membrane</keyword>
<dbReference type="GO" id="GO:0006508">
    <property type="term" value="P:proteolysis"/>
    <property type="evidence" value="ECO:0007669"/>
    <property type="project" value="UniProtKB-KW"/>
</dbReference>
<dbReference type="PANTHER" id="PTHR24252:SF8">
    <property type="entry name" value="ACROSIN"/>
    <property type="match status" value="1"/>
</dbReference>
<dbReference type="PANTHER" id="PTHR24252">
    <property type="entry name" value="ACROSIN-RELATED"/>
    <property type="match status" value="1"/>
</dbReference>
<evidence type="ECO:0000313" key="8">
    <source>
        <dbReference type="Ensembl" id="ENSPMRP00000008561.1"/>
    </source>
</evidence>
<comment type="similarity">
    <text evidence="1">Belongs to the peptidase S1 family. Snake venom subfamily.</text>
</comment>
<protein>
    <recommendedName>
        <fullName evidence="7">Peptidase S1 domain-containing protein</fullName>
    </recommendedName>
</protein>
<dbReference type="PROSITE" id="PS00134">
    <property type="entry name" value="TRYPSIN_HIS"/>
    <property type="match status" value="1"/>
</dbReference>
<sequence length="169" mass="19129">FYSENERSCEIVLGSLLITRDGCGTRPLIDEKKTGTQIVGDNEAQLGSWPWLVSLQIYRVFQGGYRHRCCGSLISNDLVLTAAHCIKEWVYVSLYFILSILGIMGKMLNSYDNDIALFELIKFVEYDDYIQPICLPDIPLLVTDKNPCYISGWGEKEEKGKSFVSVPSE</sequence>
<evidence type="ECO:0000256" key="6">
    <source>
        <dbReference type="SAM" id="Phobius"/>
    </source>
</evidence>
<keyword evidence="4" id="KW-0720">Serine protease</keyword>
<keyword evidence="6" id="KW-1133">Transmembrane helix</keyword>
<dbReference type="PRINTS" id="PR00722">
    <property type="entry name" value="CHYMOTRYPSIN"/>
</dbReference>
<keyword evidence="3" id="KW-0378">Hydrolase</keyword>
<evidence type="ECO:0000313" key="9">
    <source>
        <dbReference type="Proteomes" id="UP000472272"/>
    </source>
</evidence>
<dbReference type="InterPro" id="IPR018114">
    <property type="entry name" value="TRYPSIN_HIS"/>
</dbReference>
<reference evidence="8" key="2">
    <citation type="submission" date="2025-08" db="UniProtKB">
        <authorList>
            <consortium name="Ensembl"/>
        </authorList>
    </citation>
    <scope>IDENTIFICATION</scope>
</reference>
<dbReference type="SMART" id="SM00020">
    <property type="entry name" value="Tryp_SPc"/>
    <property type="match status" value="1"/>
</dbReference>
<dbReference type="Pfam" id="PF00089">
    <property type="entry name" value="Trypsin"/>
    <property type="match status" value="1"/>
</dbReference>
<feature type="domain" description="Peptidase S1" evidence="7">
    <location>
        <begin position="38"/>
        <end position="169"/>
    </location>
</feature>
<reference evidence="8 9" key="1">
    <citation type="journal article" date="2019" name="Proc. Natl. Acad. Sci. U.S.A.">
        <title>Regulatory changes in pterin and carotenoid genes underlie balanced color polymorphisms in the wall lizard.</title>
        <authorList>
            <person name="Andrade P."/>
            <person name="Pinho C."/>
            <person name="Perez I de Lanuza G."/>
            <person name="Afonso S."/>
            <person name="Brejcha J."/>
            <person name="Rubin C.J."/>
            <person name="Wallerman O."/>
            <person name="Pereira P."/>
            <person name="Sabatino S.J."/>
            <person name="Bellati A."/>
            <person name="Pellitteri-Rosa D."/>
            <person name="Bosakova Z."/>
            <person name="Bunikis I."/>
            <person name="Carretero M.A."/>
            <person name="Feiner N."/>
            <person name="Marsik P."/>
            <person name="Pauperio F."/>
            <person name="Salvi D."/>
            <person name="Soler L."/>
            <person name="While G.M."/>
            <person name="Uller T."/>
            <person name="Font E."/>
            <person name="Andersson L."/>
            <person name="Carneiro M."/>
        </authorList>
    </citation>
    <scope>NUCLEOTIDE SEQUENCE</scope>
</reference>
<evidence type="ECO:0000256" key="4">
    <source>
        <dbReference type="ARBA" id="ARBA00022825"/>
    </source>
</evidence>
<dbReference type="GeneTree" id="ENSGT00940000165418"/>
<evidence type="ECO:0000259" key="7">
    <source>
        <dbReference type="PROSITE" id="PS50240"/>
    </source>
</evidence>
<dbReference type="OMA" id="NERSCEI"/>
<dbReference type="InterPro" id="IPR001254">
    <property type="entry name" value="Trypsin_dom"/>
</dbReference>
<dbReference type="SUPFAM" id="SSF50494">
    <property type="entry name" value="Trypsin-like serine proteases"/>
    <property type="match status" value="1"/>
</dbReference>